<evidence type="ECO:0000313" key="2">
    <source>
        <dbReference type="Proteomes" id="UP000023152"/>
    </source>
</evidence>
<reference evidence="1 2" key="1">
    <citation type="journal article" date="2013" name="Curr. Biol.">
        <title>The Genome of the Foraminiferan Reticulomyxa filosa.</title>
        <authorList>
            <person name="Glockner G."/>
            <person name="Hulsmann N."/>
            <person name="Schleicher M."/>
            <person name="Noegel A.A."/>
            <person name="Eichinger L."/>
            <person name="Gallinger C."/>
            <person name="Pawlowski J."/>
            <person name="Sierra R."/>
            <person name="Euteneuer U."/>
            <person name="Pillet L."/>
            <person name="Moustafa A."/>
            <person name="Platzer M."/>
            <person name="Groth M."/>
            <person name="Szafranski K."/>
            <person name="Schliwa M."/>
        </authorList>
    </citation>
    <scope>NUCLEOTIDE SEQUENCE [LARGE SCALE GENOMIC DNA]</scope>
</reference>
<protein>
    <submittedName>
        <fullName evidence="1">Uncharacterized protein</fullName>
    </submittedName>
</protein>
<comment type="caution">
    <text evidence="1">The sequence shown here is derived from an EMBL/GenBank/DDBJ whole genome shotgun (WGS) entry which is preliminary data.</text>
</comment>
<proteinExistence type="predicted"/>
<evidence type="ECO:0000313" key="1">
    <source>
        <dbReference type="EMBL" id="ETO07391.1"/>
    </source>
</evidence>
<sequence length="66" mass="7560">MPRKSKNRGKKEKEIFVDAENKLLSSCETRNLALLKETLKNFHGTFGQKVWENVLTNCGIAEVTKH</sequence>
<dbReference type="EMBL" id="ASPP01026197">
    <property type="protein sequence ID" value="ETO07391.1"/>
    <property type="molecule type" value="Genomic_DNA"/>
</dbReference>
<organism evidence="1 2">
    <name type="scientific">Reticulomyxa filosa</name>
    <dbReference type="NCBI Taxonomy" id="46433"/>
    <lineage>
        <taxon>Eukaryota</taxon>
        <taxon>Sar</taxon>
        <taxon>Rhizaria</taxon>
        <taxon>Retaria</taxon>
        <taxon>Foraminifera</taxon>
        <taxon>Monothalamids</taxon>
        <taxon>Reticulomyxidae</taxon>
        <taxon>Reticulomyxa</taxon>
    </lineage>
</organism>
<gene>
    <name evidence="1" type="ORF">RFI_30001</name>
</gene>
<name>X6M1D5_RETFI</name>
<dbReference type="AlphaFoldDB" id="X6M1D5"/>
<accession>X6M1D5</accession>
<keyword evidence="2" id="KW-1185">Reference proteome</keyword>
<dbReference type="Proteomes" id="UP000023152">
    <property type="component" value="Unassembled WGS sequence"/>
</dbReference>